<organism evidence="8 9">
    <name type="scientific">Candidatus Lachnoclostridium stercoripullorum</name>
    <dbReference type="NCBI Taxonomy" id="2838635"/>
    <lineage>
        <taxon>Bacteria</taxon>
        <taxon>Bacillati</taxon>
        <taxon>Bacillota</taxon>
        <taxon>Clostridia</taxon>
        <taxon>Lachnospirales</taxon>
        <taxon>Lachnospiraceae</taxon>
    </lineage>
</organism>
<evidence type="ECO:0000256" key="3">
    <source>
        <dbReference type="ARBA" id="ARBA00012784"/>
    </source>
</evidence>
<reference evidence="8" key="1">
    <citation type="journal article" date="2021" name="PeerJ">
        <title>Extensive microbial diversity within the chicken gut microbiome revealed by metagenomics and culture.</title>
        <authorList>
            <person name="Gilroy R."/>
            <person name="Ravi A."/>
            <person name="Getino M."/>
            <person name="Pursley I."/>
            <person name="Horton D.L."/>
            <person name="Alikhan N.F."/>
            <person name="Baker D."/>
            <person name="Gharbi K."/>
            <person name="Hall N."/>
            <person name="Watson M."/>
            <person name="Adriaenssens E.M."/>
            <person name="Foster-Nyarko E."/>
            <person name="Jarju S."/>
            <person name="Secka A."/>
            <person name="Antonio M."/>
            <person name="Oren A."/>
            <person name="Chaudhuri R.R."/>
            <person name="La Ragione R."/>
            <person name="Hildebrand F."/>
            <person name="Pallen M.J."/>
        </authorList>
    </citation>
    <scope>NUCLEOTIDE SEQUENCE</scope>
    <source>
        <strain evidence="8">ChiGjej4B4-12881</strain>
    </source>
</reference>
<reference evidence="8" key="2">
    <citation type="submission" date="2021-04" db="EMBL/GenBank/DDBJ databases">
        <authorList>
            <person name="Gilroy R."/>
        </authorList>
    </citation>
    <scope>NUCLEOTIDE SEQUENCE</scope>
    <source>
        <strain evidence="8">ChiGjej4B4-12881</strain>
    </source>
</reference>
<dbReference type="InterPro" id="IPR006330">
    <property type="entry name" value="Ado/ade_deaminase"/>
</dbReference>
<dbReference type="PANTHER" id="PTHR11409:SF43">
    <property type="entry name" value="ADENOSINE DEAMINASE"/>
    <property type="match status" value="1"/>
</dbReference>
<accession>A0A9D2AX50</accession>
<dbReference type="EC" id="3.5.4.4" evidence="3"/>
<evidence type="ECO:0000256" key="4">
    <source>
        <dbReference type="ARBA" id="ARBA00022723"/>
    </source>
</evidence>
<keyword evidence="5 8" id="KW-0378">Hydrolase</keyword>
<keyword evidence="6" id="KW-0862">Zinc</keyword>
<comment type="similarity">
    <text evidence="2">Belongs to the metallo-dependent hydrolases superfamily. Adenosine and AMP deaminases family.</text>
</comment>
<dbReference type="SUPFAM" id="SSF51556">
    <property type="entry name" value="Metallo-dependent hydrolases"/>
    <property type="match status" value="1"/>
</dbReference>
<dbReference type="EMBL" id="DXEU01000185">
    <property type="protein sequence ID" value="HIX53170.1"/>
    <property type="molecule type" value="Genomic_DNA"/>
</dbReference>
<keyword evidence="4" id="KW-0479">Metal-binding</keyword>
<dbReference type="Proteomes" id="UP000886780">
    <property type="component" value="Unassembled WGS sequence"/>
</dbReference>
<evidence type="ECO:0000313" key="8">
    <source>
        <dbReference type="EMBL" id="HIX53170.1"/>
    </source>
</evidence>
<evidence type="ECO:0000313" key="9">
    <source>
        <dbReference type="Proteomes" id="UP000886780"/>
    </source>
</evidence>
<name>A0A9D2AX50_9FIRM</name>
<dbReference type="InterPro" id="IPR032466">
    <property type="entry name" value="Metal_Hydrolase"/>
</dbReference>
<dbReference type="NCBIfam" id="TIGR01430">
    <property type="entry name" value="aden_deam"/>
    <property type="match status" value="1"/>
</dbReference>
<feature type="domain" description="Adenosine deaminase" evidence="7">
    <location>
        <begin position="2"/>
        <end position="317"/>
    </location>
</feature>
<dbReference type="Pfam" id="PF00962">
    <property type="entry name" value="A_deaminase"/>
    <property type="match status" value="1"/>
</dbReference>
<dbReference type="CDD" id="cd01320">
    <property type="entry name" value="ADA"/>
    <property type="match status" value="1"/>
</dbReference>
<dbReference type="GO" id="GO:0046872">
    <property type="term" value="F:metal ion binding"/>
    <property type="evidence" value="ECO:0007669"/>
    <property type="project" value="UniProtKB-KW"/>
</dbReference>
<dbReference type="AlphaFoldDB" id="A0A9D2AX50"/>
<comment type="cofactor">
    <cofactor evidence="1">
        <name>Zn(2+)</name>
        <dbReference type="ChEBI" id="CHEBI:29105"/>
    </cofactor>
</comment>
<dbReference type="GO" id="GO:0006154">
    <property type="term" value="P:adenosine catabolic process"/>
    <property type="evidence" value="ECO:0007669"/>
    <property type="project" value="TreeGrafter"/>
</dbReference>
<evidence type="ECO:0000259" key="7">
    <source>
        <dbReference type="Pfam" id="PF00962"/>
    </source>
</evidence>
<gene>
    <name evidence="8" type="primary">add</name>
    <name evidence="8" type="ORF">IAA28_10255</name>
</gene>
<evidence type="ECO:0000256" key="1">
    <source>
        <dbReference type="ARBA" id="ARBA00001947"/>
    </source>
</evidence>
<dbReference type="PANTHER" id="PTHR11409">
    <property type="entry name" value="ADENOSINE DEAMINASE"/>
    <property type="match status" value="1"/>
</dbReference>
<proteinExistence type="inferred from homology"/>
<dbReference type="InterPro" id="IPR001365">
    <property type="entry name" value="A_deaminase_dom"/>
</dbReference>
<evidence type="ECO:0000256" key="2">
    <source>
        <dbReference type="ARBA" id="ARBA00006676"/>
    </source>
</evidence>
<dbReference type="GO" id="GO:0046103">
    <property type="term" value="P:inosine biosynthetic process"/>
    <property type="evidence" value="ECO:0007669"/>
    <property type="project" value="TreeGrafter"/>
</dbReference>
<comment type="caution">
    <text evidence="8">The sequence shown here is derived from an EMBL/GenBank/DDBJ whole genome shotgun (WGS) entry which is preliminary data.</text>
</comment>
<dbReference type="GO" id="GO:0004000">
    <property type="term" value="F:adenosine deaminase activity"/>
    <property type="evidence" value="ECO:0007669"/>
    <property type="project" value="TreeGrafter"/>
</dbReference>
<dbReference type="GO" id="GO:0005829">
    <property type="term" value="C:cytosol"/>
    <property type="evidence" value="ECO:0007669"/>
    <property type="project" value="TreeGrafter"/>
</dbReference>
<evidence type="ECO:0000256" key="5">
    <source>
        <dbReference type="ARBA" id="ARBA00022801"/>
    </source>
</evidence>
<dbReference type="Gene3D" id="3.20.20.140">
    <property type="entry name" value="Metal-dependent hydrolases"/>
    <property type="match status" value="1"/>
</dbReference>
<dbReference type="GO" id="GO:0043103">
    <property type="term" value="P:hypoxanthine salvage"/>
    <property type="evidence" value="ECO:0007669"/>
    <property type="project" value="TreeGrafter"/>
</dbReference>
<evidence type="ECO:0000256" key="6">
    <source>
        <dbReference type="ARBA" id="ARBA00022833"/>
    </source>
</evidence>
<protein>
    <recommendedName>
        <fullName evidence="3">adenosine deaminase</fullName>
        <ecNumber evidence="3">3.5.4.4</ecNumber>
    </recommendedName>
</protein>
<sequence length="322" mass="35941">MTELHVHLDGSLRPETVWELAREQGIALPVRSVEELRTQMQAPVPCGSLGEYLSRFAVSMTCLQTEEGLERGAFELGEDMAAEGMDLAEIRFAPQYSTRQGLSQEQVTEAVIRGVRRSMDTYPGLRLGLILCCMRGDDRETERFNQETLELAAAFQKGGVVCGVDLAGAEEVYDTGRFRELFSRAERLGLKRTIHAGEAAGPESVWKALELGAMRIGHGVASIRDERLVRELAERKIPLEVCIVSNVQTKAVPSLAEHPIRRLFDAGVRVTLNTDNRTVSDTTLSREIQVAREAFGFIDQEIQRMEEYAREASFLRQARDGN</sequence>